<keyword evidence="2" id="KW-0732">Signal</keyword>
<name>A0ABV4KJ11_9FLAO</name>
<organism evidence="3 4">
    <name type="scientific">Flavobacterium frigidarium</name>
    <dbReference type="NCBI Taxonomy" id="99286"/>
    <lineage>
        <taxon>Bacteria</taxon>
        <taxon>Pseudomonadati</taxon>
        <taxon>Bacteroidota</taxon>
        <taxon>Flavobacteriia</taxon>
        <taxon>Flavobacteriales</taxon>
        <taxon>Flavobacteriaceae</taxon>
        <taxon>Flavobacterium</taxon>
    </lineage>
</organism>
<evidence type="ECO:0008006" key="5">
    <source>
        <dbReference type="Google" id="ProtNLM"/>
    </source>
</evidence>
<protein>
    <recommendedName>
        <fullName evidence="5">Tetratricopeptide repeat-containing protein</fullName>
    </recommendedName>
</protein>
<feature type="chain" id="PRO_5045847565" description="Tetratricopeptide repeat-containing protein" evidence="2">
    <location>
        <begin position="22"/>
        <end position="312"/>
    </location>
</feature>
<evidence type="ECO:0000256" key="2">
    <source>
        <dbReference type="SAM" id="SignalP"/>
    </source>
</evidence>
<dbReference type="SUPFAM" id="SSF48452">
    <property type="entry name" value="TPR-like"/>
    <property type="match status" value="1"/>
</dbReference>
<reference evidence="3 4" key="1">
    <citation type="submission" date="2023-05" db="EMBL/GenBank/DDBJ databases">
        <title>Adaptations of aquatic viruses from atmosphere-close ecosystems of the Central Arctic Ocean.</title>
        <authorList>
            <person name="Rahlff J."/>
            <person name="Holmfeldt K."/>
        </authorList>
    </citation>
    <scope>NUCLEOTIDE SEQUENCE [LARGE SCALE GENOMIC DNA]</scope>
    <source>
        <strain evidence="3 4">Arc14</strain>
    </source>
</reference>
<comment type="caution">
    <text evidence="3">The sequence shown here is derived from an EMBL/GenBank/DDBJ whole genome shotgun (WGS) entry which is preliminary data.</text>
</comment>
<evidence type="ECO:0000256" key="1">
    <source>
        <dbReference type="SAM" id="MobiDB-lite"/>
    </source>
</evidence>
<dbReference type="RefSeq" id="WP_371572123.1">
    <property type="nucleotide sequence ID" value="NZ_JASMRN010000022.1"/>
</dbReference>
<dbReference type="InterPro" id="IPR011990">
    <property type="entry name" value="TPR-like_helical_dom_sf"/>
</dbReference>
<evidence type="ECO:0000313" key="4">
    <source>
        <dbReference type="Proteomes" id="UP001568894"/>
    </source>
</evidence>
<feature type="region of interest" description="Disordered" evidence="1">
    <location>
        <begin position="111"/>
        <end position="135"/>
    </location>
</feature>
<feature type="compositionally biased region" description="Low complexity" evidence="1">
    <location>
        <begin position="111"/>
        <end position="125"/>
    </location>
</feature>
<dbReference type="EMBL" id="JASMRN010000022">
    <property type="protein sequence ID" value="MEZ7516740.1"/>
    <property type="molecule type" value="Genomic_DNA"/>
</dbReference>
<proteinExistence type="predicted"/>
<dbReference type="Proteomes" id="UP001568894">
    <property type="component" value="Unassembled WGS sequence"/>
</dbReference>
<accession>A0ABV4KJ11</accession>
<feature type="signal peptide" evidence="2">
    <location>
        <begin position="1"/>
        <end position="21"/>
    </location>
</feature>
<evidence type="ECO:0000313" key="3">
    <source>
        <dbReference type="EMBL" id="MEZ7516740.1"/>
    </source>
</evidence>
<keyword evidence="4" id="KW-1185">Reference proteome</keyword>
<sequence>MNIKPCLFIISLIASNLTSSAQDNAPTNTARKIKSYRVEEVINMKFGGSKTVYHVSDTRLISTTNLGPDNVRTVFVQYTDGTSEEIAFDPKTLAPPASKPVAPRRIIATQKPAPARPQKPAIVKPTPAPPPVRRPVTIPVQDEQVAAVKIIEKKQEEKPQITEIKKEPISIATIPEEKKIVEVAPIVVTKEQDQRRLDEIVRDVMSSETSGSSDTQSEEVAPVKETYAYIDVVRTYEKVAERGFKSAILFKKLANNYYFKEDMVLAAKYYAELFAMDVPIEDELYYRYSDALKRLGQTEKAKEILSQKANKK</sequence>
<gene>
    <name evidence="3" type="ORF">QO192_15790</name>
</gene>